<reference evidence="1" key="1">
    <citation type="journal article" date="2019" name="PLoS Negl. Trop. Dis.">
        <title>Revisiting the worldwide diversity of Leptospira species in the environment.</title>
        <authorList>
            <person name="Vincent A.T."/>
            <person name="Schiettekatte O."/>
            <person name="Bourhy P."/>
            <person name="Veyrier F.J."/>
            <person name="Picardeau M."/>
        </authorList>
    </citation>
    <scope>NUCLEOTIDE SEQUENCE [LARGE SCALE GENOMIC DNA]</scope>
    <source>
        <strain evidence="1">SSS9</strain>
    </source>
</reference>
<dbReference type="OrthoDB" id="9790407at2"/>
<keyword evidence="2" id="KW-1185">Reference proteome</keyword>
<evidence type="ECO:0000313" key="2">
    <source>
        <dbReference type="Proteomes" id="UP000297453"/>
    </source>
</evidence>
<dbReference type="Pfam" id="PF11731">
    <property type="entry name" value="Cdd1"/>
    <property type="match status" value="1"/>
</dbReference>
<comment type="caution">
    <text evidence="1">The sequence shown here is derived from an EMBL/GenBank/DDBJ whole genome shotgun (WGS) entry which is preliminary data.</text>
</comment>
<evidence type="ECO:0000313" key="1">
    <source>
        <dbReference type="EMBL" id="TGK07631.1"/>
    </source>
</evidence>
<protein>
    <submittedName>
        <fullName evidence="1">Pathogenicity locus</fullName>
    </submittedName>
</protein>
<dbReference type="InterPro" id="IPR021725">
    <property type="entry name" value="Cdd1"/>
</dbReference>
<proteinExistence type="predicted"/>
<dbReference type="Gene3D" id="1.10.150.20">
    <property type="entry name" value="5' to 3' exonuclease, C-terminal subdomain"/>
    <property type="match status" value="1"/>
</dbReference>
<sequence>MSSDQSLVLKEFQTLPGVGKSISLDLWNLGIRSKAELSKLDPEKLYEQICEYQGTKVDRCMLYVFRCAVYVSGTKDPEPEKMKWWSWKDPLRF</sequence>
<accession>A0A4R9G817</accession>
<name>A0A4R9G817_9LEPT</name>
<gene>
    <name evidence="1" type="ORF">EHO59_05905</name>
</gene>
<organism evidence="1 2">
    <name type="scientific">Leptospira semungkisensis</name>
    <dbReference type="NCBI Taxonomy" id="2484985"/>
    <lineage>
        <taxon>Bacteria</taxon>
        <taxon>Pseudomonadati</taxon>
        <taxon>Spirochaetota</taxon>
        <taxon>Spirochaetia</taxon>
        <taxon>Leptospirales</taxon>
        <taxon>Leptospiraceae</taxon>
        <taxon>Leptospira</taxon>
    </lineage>
</organism>
<dbReference type="RefSeq" id="WP_135585677.1">
    <property type="nucleotide sequence ID" value="NZ_RQEP01000005.1"/>
</dbReference>
<dbReference type="Proteomes" id="UP000297453">
    <property type="component" value="Unassembled WGS sequence"/>
</dbReference>
<dbReference type="AlphaFoldDB" id="A0A4R9G817"/>
<dbReference type="EMBL" id="RQEP01000005">
    <property type="protein sequence ID" value="TGK07631.1"/>
    <property type="molecule type" value="Genomic_DNA"/>
</dbReference>